<comment type="caution">
    <text evidence="12">The sequence shown here is derived from an EMBL/GenBank/DDBJ whole genome shotgun (WGS) entry which is preliminary data.</text>
</comment>
<feature type="domain" description="ABC transporter" evidence="10">
    <location>
        <begin position="392"/>
        <end position="599"/>
    </location>
</feature>
<dbReference type="SUPFAM" id="SSF52540">
    <property type="entry name" value="P-loop containing nucleoside triphosphate hydrolases"/>
    <property type="match status" value="1"/>
</dbReference>
<dbReference type="GO" id="GO:0016887">
    <property type="term" value="F:ATP hydrolysis activity"/>
    <property type="evidence" value="ECO:0007669"/>
    <property type="project" value="InterPro"/>
</dbReference>
<sequence>MTEIPEMTETDLIDPSAQSAARDERPPEVPPGTVWLHVKYGAGMIWRYIKAEPVIGVFLIAYQFAQSTVTVAVLLKMQLGFAAIVSALAARNGTEIPGIVTEILLYSAGMAILNMVGVWTRLALRIRMRKVLTTRLLDSWMQDNRYFHLEQRAQIDYPEQRIQEDIFTFVEKVTLIGVSVVASVFGVFLYTSQLWRLSPPLVFPSVGMTEPVPGLLVYVAFTLAIVMTVLVHWVGRLLTRAEVVRQRLEAQFRLEMQAIRGNGESIAFARAGALERKRLANTFDLIRVNWRAYTLANMRITIVTGLPETFMFLFPYLICIPFVLDGRMQVGDIQIVMGSFTAVYMGISAIVTQYAELAILRSAVARLQLFEDLLSVPMDSGITVRDSADRSVEVNGLRVSYPNGQPMVELDELKITPGSRLLVQGGSGAGKSTLLRSIAGLWPYGKGDVELPGNAKVAFLPQRNYMPDGTLAALMSYPDDPDSRGDAEYVQLLEALGLARLAPQLHSYMPWSRILSPGEQQRIAAARAILAHPDFLFVDEATSALDAGSEEQLYKALVERLPNAAIISVAHRQSVAAYHDRRLLIENGVAEVSPLQGQPS</sequence>
<evidence type="ECO:0000313" key="13">
    <source>
        <dbReference type="Proteomes" id="UP000538566"/>
    </source>
</evidence>
<keyword evidence="13" id="KW-1185">Reference proteome</keyword>
<comment type="subcellular location">
    <subcellularLocation>
        <location evidence="1">Cell membrane</location>
        <topology evidence="1">Multi-pass membrane protein</topology>
    </subcellularLocation>
</comment>
<evidence type="ECO:0000313" key="12">
    <source>
        <dbReference type="EMBL" id="MBB4611925.1"/>
    </source>
</evidence>
<evidence type="ECO:0000256" key="4">
    <source>
        <dbReference type="ARBA" id="ARBA00022741"/>
    </source>
</evidence>
<keyword evidence="5 12" id="KW-0067">ATP-binding</keyword>
<name>A0A7W7A8Z5_9SPHN</name>
<reference evidence="12 13" key="1">
    <citation type="submission" date="2020-08" db="EMBL/GenBank/DDBJ databases">
        <title>Genomic Encyclopedia of Type Strains, Phase IV (KMG-IV): sequencing the most valuable type-strain genomes for metagenomic binning, comparative biology and taxonomic classification.</title>
        <authorList>
            <person name="Goeker M."/>
        </authorList>
    </citation>
    <scope>NUCLEOTIDE SEQUENCE [LARGE SCALE GENOMIC DNA]</scope>
    <source>
        <strain evidence="12 13">DSM 17507</strain>
    </source>
</reference>
<dbReference type="GO" id="GO:0005886">
    <property type="term" value="C:plasma membrane"/>
    <property type="evidence" value="ECO:0007669"/>
    <property type="project" value="UniProtKB-SubCell"/>
</dbReference>
<gene>
    <name evidence="12" type="ORF">GGR37_000171</name>
</gene>
<dbReference type="PANTHER" id="PTHR11384">
    <property type="entry name" value="ATP-BINDING CASSETTE, SUB-FAMILY D MEMBER"/>
    <property type="match status" value="1"/>
</dbReference>
<evidence type="ECO:0000256" key="2">
    <source>
        <dbReference type="ARBA" id="ARBA00022448"/>
    </source>
</evidence>
<protein>
    <submittedName>
        <fullName evidence="12">Putative ATP-binding cassette transporter</fullName>
    </submittedName>
</protein>
<feature type="transmembrane region" description="Helical" evidence="9">
    <location>
        <begin position="215"/>
        <end position="238"/>
    </location>
</feature>
<keyword evidence="3 9" id="KW-0812">Transmembrane</keyword>
<keyword evidence="6 9" id="KW-1133">Transmembrane helix</keyword>
<evidence type="ECO:0000256" key="3">
    <source>
        <dbReference type="ARBA" id="ARBA00022692"/>
    </source>
</evidence>
<dbReference type="InterPro" id="IPR027417">
    <property type="entry name" value="P-loop_NTPase"/>
</dbReference>
<dbReference type="Gene3D" id="3.40.50.300">
    <property type="entry name" value="P-loop containing nucleotide triphosphate hydrolases"/>
    <property type="match status" value="1"/>
</dbReference>
<evidence type="ECO:0000256" key="7">
    <source>
        <dbReference type="ARBA" id="ARBA00023136"/>
    </source>
</evidence>
<keyword evidence="4" id="KW-0547">Nucleotide-binding</keyword>
<feature type="transmembrane region" description="Helical" evidence="9">
    <location>
        <begin position="335"/>
        <end position="360"/>
    </location>
</feature>
<dbReference type="SMART" id="SM00382">
    <property type="entry name" value="AAA"/>
    <property type="match status" value="1"/>
</dbReference>
<evidence type="ECO:0000259" key="11">
    <source>
        <dbReference type="PROSITE" id="PS50929"/>
    </source>
</evidence>
<evidence type="ECO:0000256" key="5">
    <source>
        <dbReference type="ARBA" id="ARBA00022840"/>
    </source>
</evidence>
<dbReference type="Pfam" id="PF00005">
    <property type="entry name" value="ABC_tran"/>
    <property type="match status" value="1"/>
</dbReference>
<dbReference type="GO" id="GO:0140359">
    <property type="term" value="F:ABC-type transporter activity"/>
    <property type="evidence" value="ECO:0007669"/>
    <property type="project" value="InterPro"/>
</dbReference>
<keyword evidence="7 9" id="KW-0472">Membrane</keyword>
<dbReference type="PROSITE" id="PS50929">
    <property type="entry name" value="ABC_TM1F"/>
    <property type="match status" value="1"/>
</dbReference>
<dbReference type="AlphaFoldDB" id="A0A7W7A8Z5"/>
<dbReference type="InterPro" id="IPR003439">
    <property type="entry name" value="ABC_transporter-like_ATP-bd"/>
</dbReference>
<organism evidence="12 13">
    <name type="scientific">Novosphingobium taihuense</name>
    <dbReference type="NCBI Taxonomy" id="260085"/>
    <lineage>
        <taxon>Bacteria</taxon>
        <taxon>Pseudomonadati</taxon>
        <taxon>Pseudomonadota</taxon>
        <taxon>Alphaproteobacteria</taxon>
        <taxon>Sphingomonadales</taxon>
        <taxon>Sphingomonadaceae</taxon>
        <taxon>Novosphingobium</taxon>
    </lineage>
</organism>
<dbReference type="RefSeq" id="WP_183661022.1">
    <property type="nucleotide sequence ID" value="NZ_JACHOA010000001.1"/>
</dbReference>
<evidence type="ECO:0000256" key="8">
    <source>
        <dbReference type="SAM" id="MobiDB-lite"/>
    </source>
</evidence>
<evidence type="ECO:0000256" key="1">
    <source>
        <dbReference type="ARBA" id="ARBA00004651"/>
    </source>
</evidence>
<feature type="domain" description="ABC transmembrane type-1" evidence="11">
    <location>
        <begin position="103"/>
        <end position="358"/>
    </location>
</feature>
<evidence type="ECO:0000259" key="10">
    <source>
        <dbReference type="PROSITE" id="PS50893"/>
    </source>
</evidence>
<dbReference type="InterPro" id="IPR003593">
    <property type="entry name" value="AAA+_ATPase"/>
</dbReference>
<dbReference type="Gene3D" id="1.20.1560.10">
    <property type="entry name" value="ABC transporter type 1, transmembrane domain"/>
    <property type="match status" value="1"/>
</dbReference>
<feature type="transmembrane region" description="Helical" evidence="9">
    <location>
        <begin position="103"/>
        <end position="124"/>
    </location>
</feature>
<accession>A0A7W7A8Z5</accession>
<dbReference type="InterPro" id="IPR036640">
    <property type="entry name" value="ABC1_TM_sf"/>
</dbReference>
<dbReference type="PROSITE" id="PS50893">
    <property type="entry name" value="ABC_TRANSPORTER_2"/>
    <property type="match status" value="1"/>
</dbReference>
<dbReference type="SUPFAM" id="SSF90123">
    <property type="entry name" value="ABC transporter transmembrane region"/>
    <property type="match status" value="1"/>
</dbReference>
<keyword evidence="2" id="KW-0813">Transport</keyword>
<feature type="transmembrane region" description="Helical" evidence="9">
    <location>
        <begin position="300"/>
        <end position="323"/>
    </location>
</feature>
<dbReference type="EMBL" id="JACHOA010000001">
    <property type="protein sequence ID" value="MBB4611925.1"/>
    <property type="molecule type" value="Genomic_DNA"/>
</dbReference>
<dbReference type="CDD" id="cd03223">
    <property type="entry name" value="ABCD_peroxisomal_ALDP"/>
    <property type="match status" value="1"/>
</dbReference>
<dbReference type="Pfam" id="PF06472">
    <property type="entry name" value="ABC_membrane_2"/>
    <property type="match status" value="1"/>
</dbReference>
<dbReference type="InterPro" id="IPR011527">
    <property type="entry name" value="ABC1_TM_dom"/>
</dbReference>
<dbReference type="InterPro" id="IPR050835">
    <property type="entry name" value="ABC_transporter_sub-D"/>
</dbReference>
<evidence type="ECO:0000256" key="6">
    <source>
        <dbReference type="ARBA" id="ARBA00022989"/>
    </source>
</evidence>
<proteinExistence type="predicted"/>
<dbReference type="Proteomes" id="UP000538566">
    <property type="component" value="Unassembled WGS sequence"/>
</dbReference>
<evidence type="ECO:0000256" key="9">
    <source>
        <dbReference type="SAM" id="Phobius"/>
    </source>
</evidence>
<feature type="transmembrane region" description="Helical" evidence="9">
    <location>
        <begin position="173"/>
        <end position="195"/>
    </location>
</feature>
<feature type="region of interest" description="Disordered" evidence="8">
    <location>
        <begin position="1"/>
        <end position="28"/>
    </location>
</feature>
<dbReference type="PANTHER" id="PTHR11384:SF59">
    <property type="entry name" value="LYSOSOMAL COBALAMIN TRANSPORTER ABCD4"/>
    <property type="match status" value="1"/>
</dbReference>
<feature type="compositionally biased region" description="Acidic residues" evidence="8">
    <location>
        <begin position="1"/>
        <end position="12"/>
    </location>
</feature>
<dbReference type="GO" id="GO:0005524">
    <property type="term" value="F:ATP binding"/>
    <property type="evidence" value="ECO:0007669"/>
    <property type="project" value="UniProtKB-KW"/>
</dbReference>